<evidence type="ECO:0000256" key="1">
    <source>
        <dbReference type="ARBA" id="ARBA00010457"/>
    </source>
</evidence>
<keyword evidence="3" id="KW-0732">Signal</keyword>
<dbReference type="Proteomes" id="UP000444401">
    <property type="component" value="Unassembled WGS sequence"/>
</dbReference>
<dbReference type="PANTHER" id="PTHR10003">
    <property type="entry name" value="SUPEROXIDE DISMUTASE CU-ZN -RELATED"/>
    <property type="match status" value="1"/>
</dbReference>
<name>A0ABW9UV43_9SPHN</name>
<dbReference type="InterPro" id="IPR024134">
    <property type="entry name" value="SOD_Cu/Zn_/chaperone"/>
</dbReference>
<evidence type="ECO:0000313" key="5">
    <source>
        <dbReference type="EMBL" id="MXO68716.1"/>
    </source>
</evidence>
<dbReference type="Pfam" id="PF00080">
    <property type="entry name" value="Sod_Cu"/>
    <property type="match status" value="1"/>
</dbReference>
<feature type="domain" description="Superoxide dismutase copper/zinc binding" evidence="4">
    <location>
        <begin position="56"/>
        <end position="175"/>
    </location>
</feature>
<comment type="similarity">
    <text evidence="1">Belongs to the Cu-Zn superoxide dismutase family.</text>
</comment>
<sequence>MTRTATFTSIAALAASAALAGCVSPTAPAAETLGVAQLAKADGTPAGLAQIVAVGDQLSINVTASGIEPGAHGFHLHTTGACRAPDFTSAGGHLNPTDNEHGMENPDGSHFGDLPNLQVGAGGTASASFDLGHGRDRALEWLFDADGTAVVIHAGADDYRTNPSGNAGPRVACGVLERA</sequence>
<feature type="region of interest" description="Disordered" evidence="2">
    <location>
        <begin position="87"/>
        <end position="107"/>
    </location>
</feature>
<gene>
    <name evidence="5" type="ORF">GRI72_07740</name>
</gene>
<dbReference type="InterPro" id="IPR036423">
    <property type="entry name" value="SOD-like_Cu/Zn_dom_sf"/>
</dbReference>
<dbReference type="RefSeq" id="WP_160733341.1">
    <property type="nucleotide sequence ID" value="NZ_WTYO01000003.1"/>
</dbReference>
<evidence type="ECO:0000256" key="2">
    <source>
        <dbReference type="SAM" id="MobiDB-lite"/>
    </source>
</evidence>
<dbReference type="EMBL" id="WTYO01000003">
    <property type="protein sequence ID" value="MXO68716.1"/>
    <property type="molecule type" value="Genomic_DNA"/>
</dbReference>
<proteinExistence type="inferred from homology"/>
<protein>
    <submittedName>
        <fullName evidence="5">Superoxide dismutase family protein</fullName>
    </submittedName>
</protein>
<keyword evidence="6" id="KW-1185">Reference proteome</keyword>
<comment type="caution">
    <text evidence="5">The sequence shown here is derived from an EMBL/GenBank/DDBJ whole genome shotgun (WGS) entry which is preliminary data.</text>
</comment>
<accession>A0ABW9UV43</accession>
<dbReference type="PROSITE" id="PS51257">
    <property type="entry name" value="PROKAR_LIPOPROTEIN"/>
    <property type="match status" value="1"/>
</dbReference>
<reference evidence="5 6" key="1">
    <citation type="submission" date="2019-12" db="EMBL/GenBank/DDBJ databases">
        <title>Genomic-based taxomic classification of the family Erythrobacteraceae.</title>
        <authorList>
            <person name="Xu L."/>
        </authorList>
    </citation>
    <scope>NUCLEOTIDE SEQUENCE [LARGE SCALE GENOMIC DNA]</scope>
    <source>
        <strain evidence="5 6">H32</strain>
    </source>
</reference>
<feature type="signal peptide" evidence="3">
    <location>
        <begin position="1"/>
        <end position="20"/>
    </location>
</feature>
<dbReference type="InterPro" id="IPR001424">
    <property type="entry name" value="SOD_Cu_Zn_dom"/>
</dbReference>
<evidence type="ECO:0000256" key="3">
    <source>
        <dbReference type="SAM" id="SignalP"/>
    </source>
</evidence>
<organism evidence="5 6">
    <name type="scientific">Pelagerythrobacter marinus</name>
    <dbReference type="NCBI Taxonomy" id="538382"/>
    <lineage>
        <taxon>Bacteria</taxon>
        <taxon>Pseudomonadati</taxon>
        <taxon>Pseudomonadota</taxon>
        <taxon>Alphaproteobacteria</taxon>
        <taxon>Sphingomonadales</taxon>
        <taxon>Erythrobacteraceae</taxon>
        <taxon>Pelagerythrobacter</taxon>
    </lineage>
</organism>
<dbReference type="Gene3D" id="2.60.40.200">
    <property type="entry name" value="Superoxide dismutase, copper/zinc binding domain"/>
    <property type="match status" value="1"/>
</dbReference>
<evidence type="ECO:0000313" key="6">
    <source>
        <dbReference type="Proteomes" id="UP000444401"/>
    </source>
</evidence>
<feature type="chain" id="PRO_5046599637" evidence="3">
    <location>
        <begin position="21"/>
        <end position="179"/>
    </location>
</feature>
<dbReference type="CDD" id="cd00305">
    <property type="entry name" value="Cu-Zn_Superoxide_Dismutase"/>
    <property type="match status" value="1"/>
</dbReference>
<evidence type="ECO:0000259" key="4">
    <source>
        <dbReference type="Pfam" id="PF00080"/>
    </source>
</evidence>
<dbReference type="SUPFAM" id="SSF49329">
    <property type="entry name" value="Cu,Zn superoxide dismutase-like"/>
    <property type="match status" value="1"/>
</dbReference>